<dbReference type="SUPFAM" id="SSF47592">
    <property type="entry name" value="SWIB/MDM2 domain"/>
    <property type="match status" value="1"/>
</dbReference>
<dbReference type="EMBL" id="JADGJD010000032">
    <property type="protein sequence ID" value="KAJ3056466.1"/>
    <property type="molecule type" value="Genomic_DNA"/>
</dbReference>
<evidence type="ECO:0000313" key="4">
    <source>
        <dbReference type="Proteomes" id="UP001212841"/>
    </source>
</evidence>
<comment type="caution">
    <text evidence="3">The sequence shown here is derived from an EMBL/GenBank/DDBJ whole genome shotgun (WGS) entry which is preliminary data.</text>
</comment>
<evidence type="ECO:0000313" key="3">
    <source>
        <dbReference type="EMBL" id="KAJ3056466.1"/>
    </source>
</evidence>
<protein>
    <recommendedName>
        <fullName evidence="2">SWIB domain-containing protein</fullName>
    </recommendedName>
</protein>
<evidence type="ECO:0000256" key="1">
    <source>
        <dbReference type="SAM" id="MobiDB-lite"/>
    </source>
</evidence>
<dbReference type="Pfam" id="PF04450">
    <property type="entry name" value="BSP"/>
    <property type="match status" value="1"/>
</dbReference>
<organism evidence="3 4">
    <name type="scientific">Rhizophlyctis rosea</name>
    <dbReference type="NCBI Taxonomy" id="64517"/>
    <lineage>
        <taxon>Eukaryota</taxon>
        <taxon>Fungi</taxon>
        <taxon>Fungi incertae sedis</taxon>
        <taxon>Chytridiomycota</taxon>
        <taxon>Chytridiomycota incertae sedis</taxon>
        <taxon>Chytridiomycetes</taxon>
        <taxon>Rhizophlyctidales</taxon>
        <taxon>Rhizophlyctidaceae</taxon>
        <taxon>Rhizophlyctis</taxon>
    </lineage>
</organism>
<feature type="region of interest" description="Disordered" evidence="1">
    <location>
        <begin position="105"/>
        <end position="127"/>
    </location>
</feature>
<dbReference type="PANTHER" id="PTHR33321">
    <property type="match status" value="1"/>
</dbReference>
<dbReference type="SMART" id="SM00151">
    <property type="entry name" value="SWIB"/>
    <property type="match status" value="1"/>
</dbReference>
<dbReference type="InterPro" id="IPR036885">
    <property type="entry name" value="SWIB_MDM2_dom_sf"/>
</dbReference>
<feature type="domain" description="SWIB" evidence="2">
    <location>
        <begin position="15"/>
        <end position="93"/>
    </location>
</feature>
<dbReference type="Pfam" id="PF02201">
    <property type="entry name" value="SWIB"/>
    <property type="match status" value="1"/>
</dbReference>
<proteinExistence type="predicted"/>
<dbReference type="InterPro" id="IPR003121">
    <property type="entry name" value="SWIB_MDM2_domain"/>
</dbReference>
<dbReference type="Proteomes" id="UP001212841">
    <property type="component" value="Unassembled WGS sequence"/>
</dbReference>
<dbReference type="InterPro" id="IPR019835">
    <property type="entry name" value="SWIB_domain"/>
</dbReference>
<dbReference type="PANTHER" id="PTHR33321:SF12">
    <property type="entry name" value="PLANT BASIC SECRETORY PROTEIN (BSP) FAMILY PROTEIN"/>
    <property type="match status" value="1"/>
</dbReference>
<keyword evidence="4" id="KW-1185">Reference proteome</keyword>
<name>A0AAD5SJM2_9FUNG</name>
<dbReference type="InterPro" id="IPR007541">
    <property type="entry name" value="Uncharacterised_BSP"/>
</dbReference>
<dbReference type="Gene3D" id="1.10.245.10">
    <property type="entry name" value="SWIB/MDM2 domain"/>
    <property type="match status" value="1"/>
</dbReference>
<reference evidence="3" key="1">
    <citation type="submission" date="2020-05" db="EMBL/GenBank/DDBJ databases">
        <title>Phylogenomic resolution of chytrid fungi.</title>
        <authorList>
            <person name="Stajich J.E."/>
            <person name="Amses K."/>
            <person name="Simmons R."/>
            <person name="Seto K."/>
            <person name="Myers J."/>
            <person name="Bonds A."/>
            <person name="Quandt C.A."/>
            <person name="Barry K."/>
            <person name="Liu P."/>
            <person name="Grigoriev I."/>
            <person name="Longcore J.E."/>
            <person name="James T.Y."/>
        </authorList>
    </citation>
    <scope>NUCLEOTIDE SEQUENCE</scope>
    <source>
        <strain evidence="3">JEL0318</strain>
    </source>
</reference>
<sequence length="377" mass="41583">MTPLPTTASEITPNMDIPLRQSVELAAFTAVTHPISRTGILACIYTYVKAKGLLEMPFIRCDEKLKKVLGGAEKVHAFAILSYLEQHLSPISDLSDYILVDAPSAAKPTENTQPATTSTSPTPTREWPHPVLIIKNQDYSPNGALFSAAIPDPLSWFRQITTTVIQSLYAQPEQTPSHISFVRLVIEDMPGVAYCCDADPDPSNPAEKGRGKQIHLSTQHIRNTAGSRAGKGGPNEDLSWLPKLHHEITGVITHESVHAWQHNGNGTCNGGLIEGIADYIRLRANLAPPHWQRARGGNWDDGYSTTGYFLEWIEDTKGVEGFVRSLNLVLEDLDWDEGLFRLLCESGVEDLWDEYQRSFDGPAVGMDVRDPIPTHGV</sequence>
<evidence type="ECO:0000259" key="2">
    <source>
        <dbReference type="SMART" id="SM00151"/>
    </source>
</evidence>
<dbReference type="AlphaFoldDB" id="A0AAD5SJM2"/>
<dbReference type="CDD" id="cd10567">
    <property type="entry name" value="SWIB-MDM2_like"/>
    <property type="match status" value="1"/>
</dbReference>
<gene>
    <name evidence="3" type="ORF">HK097_006785</name>
</gene>
<accession>A0AAD5SJM2</accession>